<proteinExistence type="predicted"/>
<dbReference type="Proteomes" id="UP001480595">
    <property type="component" value="Unassembled WGS sequence"/>
</dbReference>
<organism evidence="2 3">
    <name type="scientific">Apiospora phragmitis</name>
    <dbReference type="NCBI Taxonomy" id="2905665"/>
    <lineage>
        <taxon>Eukaryota</taxon>
        <taxon>Fungi</taxon>
        <taxon>Dikarya</taxon>
        <taxon>Ascomycota</taxon>
        <taxon>Pezizomycotina</taxon>
        <taxon>Sordariomycetes</taxon>
        <taxon>Xylariomycetidae</taxon>
        <taxon>Amphisphaeriales</taxon>
        <taxon>Apiosporaceae</taxon>
        <taxon>Apiospora</taxon>
    </lineage>
</organism>
<evidence type="ECO:0000313" key="3">
    <source>
        <dbReference type="Proteomes" id="UP001480595"/>
    </source>
</evidence>
<sequence length="228" mass="26120">MATTVASRSRSFTNLTTKDFPQFSQLPPEVRRAIWHEAALEAYKDRHLKSIHVSRRMKPSAIFLVNRESRRVARRIYNISLHVYESHANAISSNGCDGPVEQNGDCCDVVYQGEVHISFVHDIFVTLDDSGILANPPANWEDEHDHAYWMSYKITGRLSEKQTESIERVMAVHWTNVSEYTSRDGSPTILIHYPKALMDEALDDIDQYDTQCQLASKRNRVEGPQMKP</sequence>
<dbReference type="GeneID" id="92087268"/>
<dbReference type="Pfam" id="PF20150">
    <property type="entry name" value="2EXR"/>
    <property type="match status" value="1"/>
</dbReference>
<comment type="caution">
    <text evidence="2">The sequence shown here is derived from an EMBL/GenBank/DDBJ whole genome shotgun (WGS) entry which is preliminary data.</text>
</comment>
<evidence type="ECO:0000313" key="2">
    <source>
        <dbReference type="EMBL" id="KAK8078989.1"/>
    </source>
</evidence>
<feature type="domain" description="2EXR" evidence="1">
    <location>
        <begin position="20"/>
        <end position="84"/>
    </location>
</feature>
<dbReference type="RefSeq" id="XP_066720060.1">
    <property type="nucleotide sequence ID" value="XM_066854205.1"/>
</dbReference>
<reference evidence="2 3" key="1">
    <citation type="submission" date="2023-01" db="EMBL/GenBank/DDBJ databases">
        <title>Analysis of 21 Apiospora genomes using comparative genomics revels a genus with tremendous synthesis potential of carbohydrate active enzymes and secondary metabolites.</title>
        <authorList>
            <person name="Sorensen T."/>
        </authorList>
    </citation>
    <scope>NUCLEOTIDE SEQUENCE [LARGE SCALE GENOMIC DNA]</scope>
    <source>
        <strain evidence="2 3">CBS 135458</strain>
    </source>
</reference>
<keyword evidence="3" id="KW-1185">Reference proteome</keyword>
<evidence type="ECO:0000259" key="1">
    <source>
        <dbReference type="Pfam" id="PF20150"/>
    </source>
</evidence>
<gene>
    <name evidence="2" type="ORF">PG994_002796</name>
</gene>
<name>A0ABR1W662_9PEZI</name>
<accession>A0ABR1W662</accession>
<protein>
    <recommendedName>
        <fullName evidence="1">2EXR domain-containing protein</fullName>
    </recommendedName>
</protein>
<dbReference type="InterPro" id="IPR045518">
    <property type="entry name" value="2EXR"/>
</dbReference>
<dbReference type="EMBL" id="JAQQWL010000003">
    <property type="protein sequence ID" value="KAK8078989.1"/>
    <property type="molecule type" value="Genomic_DNA"/>
</dbReference>